<name>A0A9P8JSA9_AURME</name>
<dbReference type="Proteomes" id="UP000729357">
    <property type="component" value="Unassembled WGS sequence"/>
</dbReference>
<sequence>MTSAATSNIDFGERTKFAVTLFNAERFVECERELTGLLGYPELPLYYRIKCHIVRAECQENWHDAERELQTAENMWWNCRFIWPAETASTSTNWLLAKLRKMIDDLRSSLEEERPLGSEEHQAGSREDEAELVETNQKMLGEMAEPGIFEFEAGQEEVKDKSNEA</sequence>
<proteinExistence type="predicted"/>
<feature type="region of interest" description="Disordered" evidence="1">
    <location>
        <begin position="111"/>
        <end position="131"/>
    </location>
</feature>
<dbReference type="EMBL" id="JAHFXS010001750">
    <property type="protein sequence ID" value="KAG9975739.1"/>
    <property type="molecule type" value="Genomic_DNA"/>
</dbReference>
<reference evidence="2" key="2">
    <citation type="submission" date="2021-08" db="EMBL/GenBank/DDBJ databases">
        <authorList>
            <person name="Gostincar C."/>
            <person name="Sun X."/>
            <person name="Song Z."/>
            <person name="Gunde-Cimerman N."/>
        </authorList>
    </citation>
    <scope>NUCLEOTIDE SEQUENCE</scope>
    <source>
        <strain evidence="2">EXF-9298</strain>
    </source>
</reference>
<keyword evidence="3" id="KW-1185">Reference proteome</keyword>
<evidence type="ECO:0000313" key="3">
    <source>
        <dbReference type="Proteomes" id="UP000729357"/>
    </source>
</evidence>
<accession>A0A9P8JSA9</accession>
<organism evidence="2 3">
    <name type="scientific">Aureobasidium melanogenum</name>
    <name type="common">Aureobasidium pullulans var. melanogenum</name>
    <dbReference type="NCBI Taxonomy" id="46634"/>
    <lineage>
        <taxon>Eukaryota</taxon>
        <taxon>Fungi</taxon>
        <taxon>Dikarya</taxon>
        <taxon>Ascomycota</taxon>
        <taxon>Pezizomycotina</taxon>
        <taxon>Dothideomycetes</taxon>
        <taxon>Dothideomycetidae</taxon>
        <taxon>Dothideales</taxon>
        <taxon>Saccotheciaceae</taxon>
        <taxon>Aureobasidium</taxon>
    </lineage>
</organism>
<reference evidence="2" key="1">
    <citation type="journal article" date="2021" name="J Fungi (Basel)">
        <title>Virulence traits and population genomics of the black yeast Aureobasidium melanogenum.</title>
        <authorList>
            <person name="Cernosa A."/>
            <person name="Sun X."/>
            <person name="Gostincar C."/>
            <person name="Fang C."/>
            <person name="Gunde-Cimerman N."/>
            <person name="Song Z."/>
        </authorList>
    </citation>
    <scope>NUCLEOTIDE SEQUENCE</scope>
    <source>
        <strain evidence="2">EXF-9298</strain>
    </source>
</reference>
<dbReference type="AlphaFoldDB" id="A0A9P8JSA9"/>
<gene>
    <name evidence="2" type="ORF">KCU98_g11161</name>
</gene>
<evidence type="ECO:0000256" key="1">
    <source>
        <dbReference type="SAM" id="MobiDB-lite"/>
    </source>
</evidence>
<feature type="compositionally biased region" description="Basic and acidic residues" evidence="1">
    <location>
        <begin position="111"/>
        <end position="127"/>
    </location>
</feature>
<comment type="caution">
    <text evidence="2">The sequence shown here is derived from an EMBL/GenBank/DDBJ whole genome shotgun (WGS) entry which is preliminary data.</text>
</comment>
<feature type="non-terminal residue" evidence="2">
    <location>
        <position position="1"/>
    </location>
</feature>
<protein>
    <submittedName>
        <fullName evidence="2">Uncharacterized protein</fullName>
    </submittedName>
</protein>
<evidence type="ECO:0000313" key="2">
    <source>
        <dbReference type="EMBL" id="KAG9975739.1"/>
    </source>
</evidence>